<proteinExistence type="predicted"/>
<reference evidence="2 3" key="1">
    <citation type="submission" date="2021-10" db="EMBL/GenBank/DDBJ databases">
        <title>Anaerobic single-cell dispensing facilitates the cultivation of human gut bacteria.</title>
        <authorList>
            <person name="Afrizal A."/>
        </authorList>
    </citation>
    <scope>NUCLEOTIDE SEQUENCE [LARGE SCALE GENOMIC DNA]</scope>
    <source>
        <strain evidence="2 3">CLA-AA-H277</strain>
    </source>
</reference>
<name>A0AAE3J7S4_9FIRM</name>
<dbReference type="InterPro" id="IPR035930">
    <property type="entry name" value="FomD-like_sf"/>
</dbReference>
<evidence type="ECO:0000259" key="1">
    <source>
        <dbReference type="Pfam" id="PF04167"/>
    </source>
</evidence>
<protein>
    <submittedName>
        <fullName evidence="2">DUF402 domain-containing protein</fullName>
    </submittedName>
</protein>
<dbReference type="Proteomes" id="UP001197875">
    <property type="component" value="Unassembled WGS sequence"/>
</dbReference>
<keyword evidence="3" id="KW-1185">Reference proteome</keyword>
<gene>
    <name evidence="2" type="ORF">LKD71_15620</name>
</gene>
<evidence type="ECO:0000313" key="3">
    <source>
        <dbReference type="Proteomes" id="UP001197875"/>
    </source>
</evidence>
<dbReference type="Pfam" id="PF04167">
    <property type="entry name" value="DUF402"/>
    <property type="match status" value="1"/>
</dbReference>
<dbReference type="Gene3D" id="2.40.380.10">
    <property type="entry name" value="FomD-like"/>
    <property type="match status" value="1"/>
</dbReference>
<evidence type="ECO:0000313" key="2">
    <source>
        <dbReference type="EMBL" id="MCC2191201.1"/>
    </source>
</evidence>
<dbReference type="AlphaFoldDB" id="A0AAE3J7S4"/>
<dbReference type="EMBL" id="JAJEPR010000042">
    <property type="protein sequence ID" value="MCC2191201.1"/>
    <property type="molecule type" value="Genomic_DNA"/>
</dbReference>
<comment type="caution">
    <text evidence="2">The sequence shown here is derived from an EMBL/GenBank/DDBJ whole genome shotgun (WGS) entry which is preliminary data.</text>
</comment>
<accession>A0AAE3J7S4</accession>
<organism evidence="2 3">
    <name type="scientific">Fusicatenibacter faecihominis</name>
    <dbReference type="NCBI Taxonomy" id="2881276"/>
    <lineage>
        <taxon>Bacteria</taxon>
        <taxon>Bacillati</taxon>
        <taxon>Bacillota</taxon>
        <taxon>Clostridia</taxon>
        <taxon>Lachnospirales</taxon>
        <taxon>Lachnospiraceae</taxon>
        <taxon>Fusicatenibacter</taxon>
    </lineage>
</organism>
<dbReference type="RefSeq" id="WP_227616150.1">
    <property type="nucleotide sequence ID" value="NZ_JAJEPR010000042.1"/>
</dbReference>
<dbReference type="SUPFAM" id="SSF159234">
    <property type="entry name" value="FomD-like"/>
    <property type="match status" value="1"/>
</dbReference>
<dbReference type="InterPro" id="IPR007295">
    <property type="entry name" value="DUF402"/>
</dbReference>
<sequence length="160" mass="18589">MKRPTLYRKRLIPEECILLKDDELLYRDEKTIITRWNTLKPKKDLHHGFSCYFLDKGVKVSKFYKADGTQICWYCDIVTHSYDEATDTYVFTDLLADVLVYPDGFIKVVDLDELSEANETGLLSLENLHKALRTTNALLTEIYAGRFEVFTAPINAYDHP</sequence>
<feature type="domain" description="DUF402" evidence="1">
    <location>
        <begin position="7"/>
        <end position="147"/>
    </location>
</feature>